<feature type="domain" description="DUF4283" evidence="2">
    <location>
        <begin position="68"/>
        <end position="131"/>
    </location>
</feature>
<dbReference type="EMBL" id="JAWPEI010000010">
    <property type="protein sequence ID" value="KAK4713193.1"/>
    <property type="molecule type" value="Genomic_DNA"/>
</dbReference>
<keyword evidence="4" id="KW-1185">Reference proteome</keyword>
<sequence length="273" mass="31538">MSAHISPRPLVVGETNPNPNQQTSFATRLTTNQATQNLTKIQLKQIQYVHGEPTIQFTKGERQTFAQEERLHQAIIIRFSSDTLEVKDLRTILPKHLGIKGNCLVGLLARRHILLRIDQYEDYVVALSKSVSFLPFHGEQHLYRVFPWTIDFNSREDTSMAAVWILLPRLSPDLFAKRSLLSMASAVGRPIVIDKATQDKTRPSTARVKVILDLMDKLPKRMCLQYLDEQTGKIQEDFQEFVYDNLPLYCNHCKHQGHDEKRLSIDFEKESRR</sequence>
<reference evidence="3 4" key="1">
    <citation type="submission" date="2023-10" db="EMBL/GenBank/DDBJ databases">
        <title>Genome-Wide Identification Analysis in wild type Solanum Pinnatisectum Reveals Some Genes Defensing Phytophthora Infestans.</title>
        <authorList>
            <person name="Sun C."/>
        </authorList>
    </citation>
    <scope>NUCLEOTIDE SEQUENCE [LARGE SCALE GENOMIC DNA]</scope>
    <source>
        <strain evidence="3">LQN</strain>
        <tissue evidence="3">Leaf</tissue>
    </source>
</reference>
<evidence type="ECO:0000313" key="4">
    <source>
        <dbReference type="Proteomes" id="UP001311915"/>
    </source>
</evidence>
<dbReference type="InterPro" id="IPR040256">
    <property type="entry name" value="At4g02000-like"/>
</dbReference>
<evidence type="ECO:0000259" key="2">
    <source>
        <dbReference type="Pfam" id="PF14111"/>
    </source>
</evidence>
<dbReference type="PANTHER" id="PTHR31286:SF104">
    <property type="entry name" value="PEROXIDASE"/>
    <property type="match status" value="1"/>
</dbReference>
<dbReference type="PANTHER" id="PTHR31286">
    <property type="entry name" value="GLYCINE-RICH CELL WALL STRUCTURAL PROTEIN 1.8-LIKE"/>
    <property type="match status" value="1"/>
</dbReference>
<dbReference type="Proteomes" id="UP001311915">
    <property type="component" value="Unassembled WGS sequence"/>
</dbReference>
<protein>
    <recommendedName>
        <fullName evidence="2">DUF4283 domain-containing protein</fullName>
    </recommendedName>
</protein>
<dbReference type="AlphaFoldDB" id="A0AAV9KJ75"/>
<proteinExistence type="predicted"/>
<gene>
    <name evidence="3" type="ORF">R3W88_019100</name>
</gene>
<organism evidence="3 4">
    <name type="scientific">Solanum pinnatisectum</name>
    <name type="common">tansyleaf nightshade</name>
    <dbReference type="NCBI Taxonomy" id="50273"/>
    <lineage>
        <taxon>Eukaryota</taxon>
        <taxon>Viridiplantae</taxon>
        <taxon>Streptophyta</taxon>
        <taxon>Embryophyta</taxon>
        <taxon>Tracheophyta</taxon>
        <taxon>Spermatophyta</taxon>
        <taxon>Magnoliopsida</taxon>
        <taxon>eudicotyledons</taxon>
        <taxon>Gunneridae</taxon>
        <taxon>Pentapetalae</taxon>
        <taxon>asterids</taxon>
        <taxon>lamiids</taxon>
        <taxon>Solanales</taxon>
        <taxon>Solanaceae</taxon>
        <taxon>Solanoideae</taxon>
        <taxon>Solaneae</taxon>
        <taxon>Solanum</taxon>
    </lineage>
</organism>
<dbReference type="InterPro" id="IPR025558">
    <property type="entry name" value="DUF4283"/>
</dbReference>
<feature type="region of interest" description="Disordered" evidence="1">
    <location>
        <begin position="1"/>
        <end position="20"/>
    </location>
</feature>
<name>A0AAV9KJ75_9SOLN</name>
<accession>A0AAV9KJ75</accession>
<evidence type="ECO:0000256" key="1">
    <source>
        <dbReference type="SAM" id="MobiDB-lite"/>
    </source>
</evidence>
<evidence type="ECO:0000313" key="3">
    <source>
        <dbReference type="EMBL" id="KAK4713193.1"/>
    </source>
</evidence>
<comment type="caution">
    <text evidence="3">The sequence shown here is derived from an EMBL/GenBank/DDBJ whole genome shotgun (WGS) entry which is preliminary data.</text>
</comment>
<dbReference type="Pfam" id="PF14111">
    <property type="entry name" value="DUF4283"/>
    <property type="match status" value="1"/>
</dbReference>